<evidence type="ECO:0000313" key="1">
    <source>
        <dbReference type="EMBL" id="MBC3807521.1"/>
    </source>
</evidence>
<organism evidence="1 2">
    <name type="scientific">Undibacterium seohonense</name>
    <dbReference type="NCBI Taxonomy" id="1344950"/>
    <lineage>
        <taxon>Bacteria</taxon>
        <taxon>Pseudomonadati</taxon>
        <taxon>Pseudomonadota</taxon>
        <taxon>Betaproteobacteria</taxon>
        <taxon>Burkholderiales</taxon>
        <taxon>Oxalobacteraceae</taxon>
        <taxon>Undibacterium</taxon>
    </lineage>
</organism>
<proteinExistence type="predicted"/>
<keyword evidence="2" id="KW-1185">Reference proteome</keyword>
<dbReference type="PANTHER" id="PTHR34290">
    <property type="entry name" value="SI:CH73-390P7.2"/>
    <property type="match status" value="1"/>
</dbReference>
<dbReference type="InterPro" id="IPR007263">
    <property type="entry name" value="DCC1-like"/>
</dbReference>
<protein>
    <submittedName>
        <fullName evidence="1">DUF393 domain-containing protein</fullName>
    </submittedName>
</protein>
<evidence type="ECO:0000313" key="2">
    <source>
        <dbReference type="Proteomes" id="UP000648257"/>
    </source>
</evidence>
<reference evidence="1 2" key="1">
    <citation type="submission" date="2020-08" db="EMBL/GenBank/DDBJ databases">
        <title>Novel species isolated from subtropical streams in China.</title>
        <authorList>
            <person name="Lu H."/>
        </authorList>
    </citation>
    <scope>NUCLEOTIDE SEQUENCE [LARGE SCALE GENOMIC DNA]</scope>
    <source>
        <strain evidence="1 2">KACC 16656</strain>
    </source>
</reference>
<dbReference type="Proteomes" id="UP000648257">
    <property type="component" value="Unassembled WGS sequence"/>
</dbReference>
<gene>
    <name evidence="1" type="ORF">H8K52_09210</name>
</gene>
<dbReference type="RefSeq" id="WP_186922610.1">
    <property type="nucleotide sequence ID" value="NZ_JACOFW010000008.1"/>
</dbReference>
<dbReference type="InterPro" id="IPR044691">
    <property type="entry name" value="DCC1_Trx"/>
</dbReference>
<accession>A0ABR6X408</accession>
<dbReference type="EMBL" id="JACOFW010000008">
    <property type="protein sequence ID" value="MBC3807521.1"/>
    <property type="molecule type" value="Genomic_DNA"/>
</dbReference>
<name>A0ABR6X408_9BURK</name>
<sequence>MNHNNYPLTLLYDESCPLCKLEIDNLRARNTQDLLRFIDVSAPDFDDSSYPASKKDMMEIIHALRPDGSMVKGVEVFRLAYGAVGLGWITAPTNLPILKPFFDWAYIHVARNRYRLSNRFSGVLFKIAADRASKRALKNSRGCKDGMCATKASQEQSDA</sequence>
<comment type="caution">
    <text evidence="1">The sequence shown here is derived from an EMBL/GenBank/DDBJ whole genome shotgun (WGS) entry which is preliminary data.</text>
</comment>
<dbReference type="Pfam" id="PF04134">
    <property type="entry name" value="DCC1-like"/>
    <property type="match status" value="1"/>
</dbReference>
<dbReference type="PANTHER" id="PTHR34290:SF2">
    <property type="entry name" value="OS04G0668800 PROTEIN"/>
    <property type="match status" value="1"/>
</dbReference>